<dbReference type="Proteomes" id="UP001595990">
    <property type="component" value="Unassembled WGS sequence"/>
</dbReference>
<evidence type="ECO:0000256" key="1">
    <source>
        <dbReference type="SAM" id="MobiDB-lite"/>
    </source>
</evidence>
<evidence type="ECO:0000313" key="4">
    <source>
        <dbReference type="EMBL" id="MFC4513837.1"/>
    </source>
</evidence>
<dbReference type="PANTHER" id="PTHR40032">
    <property type="entry name" value="EXPORTED PROTEIN-RELATED"/>
    <property type="match status" value="1"/>
</dbReference>
<evidence type="ECO:0000256" key="2">
    <source>
        <dbReference type="SAM" id="SignalP"/>
    </source>
</evidence>
<feature type="region of interest" description="Disordered" evidence="1">
    <location>
        <begin position="27"/>
        <end position="48"/>
    </location>
</feature>
<dbReference type="PANTHER" id="PTHR40032:SF1">
    <property type="entry name" value="EXPORTED PROTEIN"/>
    <property type="match status" value="1"/>
</dbReference>
<dbReference type="InterPro" id="IPR024301">
    <property type="entry name" value="Amidase_6"/>
</dbReference>
<keyword evidence="5" id="KW-1185">Reference proteome</keyword>
<organism evidence="4 5">
    <name type="scientific">Streptomyces ehimensis</name>
    <dbReference type="NCBI Taxonomy" id="68195"/>
    <lineage>
        <taxon>Bacteria</taxon>
        <taxon>Bacillati</taxon>
        <taxon>Actinomycetota</taxon>
        <taxon>Actinomycetes</taxon>
        <taxon>Kitasatosporales</taxon>
        <taxon>Streptomycetaceae</taxon>
        <taxon>Streptomyces</taxon>
    </lineage>
</organism>
<sequence length="405" mass="44191">MRKIAPGLPCALLTAAVLTLTTAVSASAAGPSASPPASRSAEESRPLAAADVQDLTGIARAYLRQRADSVTLAGAKRLAPVTPERATPALKQSLAKEFAQLAEQGRAYEKASGGYSRAEVAVTPGKAEQKGDRATLRLTETTSLLYPNVRSADEPKAEEYTLDHTLTFTRDAAGAWVLASDRPDIGTGDVTTYNTPPRTEQPTGDAGDTGGTKNEGPRPAASGTERPPAGTPADEKAKTGKSALAAGYDYTAMVNYANRYWQHPNGAYRTYGNDCTNFVSQAMKAGGWKKKGSGFFDRKDRDKWYYGDHTWTTSYTWGGAENWFWFARKYSQRAKPLSNVWQMALGDVLQADWDRDNTIDHTMIVTGFSGTSEIYLTYHTSNTHNRKLTNLLAKYPHAWWYAHRT</sequence>
<name>A0ABV9BII0_9ACTN</name>
<dbReference type="EMBL" id="JBHSFS010000005">
    <property type="protein sequence ID" value="MFC4513837.1"/>
    <property type="molecule type" value="Genomic_DNA"/>
</dbReference>
<proteinExistence type="predicted"/>
<feature type="compositionally biased region" description="Low complexity" evidence="1">
    <location>
        <begin position="27"/>
        <end position="39"/>
    </location>
</feature>
<reference evidence="5" key="1">
    <citation type="journal article" date="2019" name="Int. J. Syst. Evol. Microbiol.">
        <title>The Global Catalogue of Microorganisms (GCM) 10K type strain sequencing project: providing services to taxonomists for standard genome sequencing and annotation.</title>
        <authorList>
            <consortium name="The Broad Institute Genomics Platform"/>
            <consortium name="The Broad Institute Genome Sequencing Center for Infectious Disease"/>
            <person name="Wu L."/>
            <person name="Ma J."/>
        </authorList>
    </citation>
    <scope>NUCLEOTIDE SEQUENCE [LARGE SCALE GENOMIC DNA]</scope>
    <source>
        <strain evidence="5">CECT 8064</strain>
    </source>
</reference>
<feature type="chain" id="PRO_5045534832" evidence="2">
    <location>
        <begin position="29"/>
        <end position="405"/>
    </location>
</feature>
<evidence type="ECO:0000313" key="5">
    <source>
        <dbReference type="Proteomes" id="UP001595990"/>
    </source>
</evidence>
<keyword evidence="2" id="KW-0732">Signal</keyword>
<accession>A0ABV9BII0</accession>
<dbReference type="Pfam" id="PF12671">
    <property type="entry name" value="Amidase_6"/>
    <property type="match status" value="1"/>
</dbReference>
<feature type="domain" description="Putative amidase" evidence="3">
    <location>
        <begin position="248"/>
        <end position="400"/>
    </location>
</feature>
<gene>
    <name evidence="4" type="ORF">ACFPEN_12900</name>
</gene>
<dbReference type="RefSeq" id="WP_417922812.1">
    <property type="nucleotide sequence ID" value="NZ_JBHSFS010000005.1"/>
</dbReference>
<feature type="signal peptide" evidence="2">
    <location>
        <begin position="1"/>
        <end position="28"/>
    </location>
</feature>
<evidence type="ECO:0000259" key="3">
    <source>
        <dbReference type="Pfam" id="PF12671"/>
    </source>
</evidence>
<feature type="compositionally biased region" description="Polar residues" evidence="1">
    <location>
        <begin position="189"/>
        <end position="202"/>
    </location>
</feature>
<comment type="caution">
    <text evidence="4">The sequence shown here is derived from an EMBL/GenBank/DDBJ whole genome shotgun (WGS) entry which is preliminary data.</text>
</comment>
<feature type="region of interest" description="Disordered" evidence="1">
    <location>
        <begin position="181"/>
        <end position="240"/>
    </location>
</feature>
<protein>
    <submittedName>
        <fullName evidence="4">Amidase domain-containing protein</fullName>
    </submittedName>
</protein>